<evidence type="ECO:0000313" key="2">
    <source>
        <dbReference type="Proteomes" id="UP000193335"/>
    </source>
</evidence>
<gene>
    <name evidence="1" type="ORF">BSZ19_14940</name>
</gene>
<dbReference type="EMBL" id="NAFL01000239">
    <property type="protein sequence ID" value="OSJ33727.1"/>
    <property type="molecule type" value="Genomic_DNA"/>
</dbReference>
<dbReference type="Proteomes" id="UP000193335">
    <property type="component" value="Unassembled WGS sequence"/>
</dbReference>
<reference evidence="1 2" key="1">
    <citation type="submission" date="2017-03" db="EMBL/GenBank/DDBJ databases">
        <title>Whole genome sequences of fourteen strains of Bradyrhizobium canariense and one strain of Bradyrhizobium japonicum isolated from Lupinus (Papilionoideae: Genisteae) species in Algeria.</title>
        <authorList>
            <person name="Crovadore J."/>
            <person name="Chekireb D."/>
            <person name="Brachmann A."/>
            <person name="Chablais R."/>
            <person name="Cochard B."/>
            <person name="Lefort F."/>
        </authorList>
    </citation>
    <scope>NUCLEOTIDE SEQUENCE [LARGE SCALE GENOMIC DNA]</scope>
    <source>
        <strain evidence="1 2">UBMA197</strain>
    </source>
</reference>
<proteinExistence type="predicted"/>
<dbReference type="AlphaFoldDB" id="A0A1Y2JQU3"/>
<protein>
    <submittedName>
        <fullName evidence="1">Uncharacterized protein</fullName>
    </submittedName>
</protein>
<accession>A0A1Y2JQU3</accession>
<name>A0A1Y2JQU3_BRAJP</name>
<evidence type="ECO:0000313" key="1">
    <source>
        <dbReference type="EMBL" id="OSJ33727.1"/>
    </source>
</evidence>
<sequence length="155" mass="16995">MAYTNSESPRLGSLVSILGGAKLGFVVGFRRGGFIKAATVHKDGRRDTAYHLLESLSEPDPHNIAEMVRFYDTCAGFYDGSAGAEGDVAGLIERIREQVLDLALAVGQAIQEMRPPYDRERIRVCLDYAMRTGVSADRIARERLRLEATCGSVCL</sequence>
<comment type="caution">
    <text evidence="1">The sequence shown here is derived from an EMBL/GenBank/DDBJ whole genome shotgun (WGS) entry which is preliminary data.</text>
</comment>
<organism evidence="1 2">
    <name type="scientific">Bradyrhizobium japonicum</name>
    <dbReference type="NCBI Taxonomy" id="375"/>
    <lineage>
        <taxon>Bacteria</taxon>
        <taxon>Pseudomonadati</taxon>
        <taxon>Pseudomonadota</taxon>
        <taxon>Alphaproteobacteria</taxon>
        <taxon>Hyphomicrobiales</taxon>
        <taxon>Nitrobacteraceae</taxon>
        <taxon>Bradyrhizobium</taxon>
    </lineage>
</organism>